<evidence type="ECO:0000256" key="7">
    <source>
        <dbReference type="HAMAP-Rule" id="MF_01331"/>
    </source>
</evidence>
<dbReference type="GO" id="GO:0006412">
    <property type="term" value="P:translation"/>
    <property type="evidence" value="ECO:0007669"/>
    <property type="project" value="UniProtKB-UniRule"/>
</dbReference>
<evidence type="ECO:0000256" key="6">
    <source>
        <dbReference type="ARBA" id="ARBA00035207"/>
    </source>
</evidence>
<dbReference type="NCBIfam" id="TIGR01044">
    <property type="entry name" value="rplV_bact"/>
    <property type="match status" value="1"/>
</dbReference>
<dbReference type="Pfam" id="PF00237">
    <property type="entry name" value="Ribosomal_L22"/>
    <property type="match status" value="1"/>
</dbReference>
<dbReference type="InterPro" id="IPR005727">
    <property type="entry name" value="Ribosomal_uL22_bac/chlpt-type"/>
</dbReference>
<dbReference type="HAMAP" id="MF_01331_B">
    <property type="entry name" value="Ribosomal_uL22_B"/>
    <property type="match status" value="1"/>
</dbReference>
<dbReference type="Proteomes" id="UP000176581">
    <property type="component" value="Unassembled WGS sequence"/>
</dbReference>
<evidence type="ECO:0000256" key="3">
    <source>
        <dbReference type="ARBA" id="ARBA00022884"/>
    </source>
</evidence>
<keyword evidence="4 7" id="KW-0689">Ribosomal protein</keyword>
<dbReference type="AlphaFoldDB" id="A0A1F8FN39"/>
<evidence type="ECO:0000313" key="13">
    <source>
        <dbReference type="Proteomes" id="UP000176581"/>
    </source>
</evidence>
<gene>
    <name evidence="7" type="primary">rplV</name>
    <name evidence="12" type="ORF">A3J47_02160</name>
</gene>
<feature type="region of interest" description="Disordered" evidence="11">
    <location>
        <begin position="125"/>
        <end position="152"/>
    </location>
</feature>
<organism evidence="12 13">
    <name type="scientific">Candidatus Yanofskybacteria bacterium RIFCSPHIGHO2_02_FULL_43_22</name>
    <dbReference type="NCBI Taxonomy" id="1802681"/>
    <lineage>
        <taxon>Bacteria</taxon>
        <taxon>Candidatus Yanofskyibacteriota</taxon>
    </lineage>
</organism>
<comment type="caution">
    <text evidence="12">The sequence shown here is derived from an EMBL/GenBank/DDBJ whole genome shotgun (WGS) entry which is preliminary data.</text>
</comment>
<dbReference type="CDD" id="cd00336">
    <property type="entry name" value="Ribosomal_L22"/>
    <property type="match status" value="1"/>
</dbReference>
<proteinExistence type="inferred from homology"/>
<dbReference type="InterPro" id="IPR047867">
    <property type="entry name" value="Ribosomal_uL22_bac/org-type"/>
</dbReference>
<dbReference type="EMBL" id="MGJV01000030">
    <property type="protein sequence ID" value="OGN13938.1"/>
    <property type="molecule type" value="Genomic_DNA"/>
</dbReference>
<evidence type="ECO:0000256" key="2">
    <source>
        <dbReference type="ARBA" id="ARBA00022730"/>
    </source>
</evidence>
<dbReference type="GO" id="GO:0019843">
    <property type="term" value="F:rRNA binding"/>
    <property type="evidence" value="ECO:0007669"/>
    <property type="project" value="UniProtKB-UniRule"/>
</dbReference>
<evidence type="ECO:0000256" key="1">
    <source>
        <dbReference type="ARBA" id="ARBA00009451"/>
    </source>
</evidence>
<dbReference type="GO" id="GO:0003735">
    <property type="term" value="F:structural constituent of ribosome"/>
    <property type="evidence" value="ECO:0007669"/>
    <property type="project" value="InterPro"/>
</dbReference>
<comment type="subunit">
    <text evidence="7 9">Part of the 50S ribosomal subunit.</text>
</comment>
<keyword evidence="2 7" id="KW-0699">rRNA-binding</keyword>
<dbReference type="Gene3D" id="3.90.470.10">
    <property type="entry name" value="Ribosomal protein L22/L17"/>
    <property type="match status" value="1"/>
</dbReference>
<evidence type="ECO:0000256" key="5">
    <source>
        <dbReference type="ARBA" id="ARBA00023274"/>
    </source>
</evidence>
<accession>A0A1F8FN39</accession>
<dbReference type="PANTHER" id="PTHR13501">
    <property type="entry name" value="CHLOROPLAST 50S RIBOSOMAL PROTEIN L22-RELATED"/>
    <property type="match status" value="1"/>
</dbReference>
<evidence type="ECO:0000256" key="10">
    <source>
        <dbReference type="RuleBase" id="RU004008"/>
    </source>
</evidence>
<evidence type="ECO:0000256" key="11">
    <source>
        <dbReference type="SAM" id="MobiDB-lite"/>
    </source>
</evidence>
<name>A0A1F8FN39_9BACT</name>
<evidence type="ECO:0000256" key="9">
    <source>
        <dbReference type="RuleBase" id="RU004006"/>
    </source>
</evidence>
<comment type="function">
    <text evidence="7 10">This protein binds specifically to 23S rRNA; its binding is stimulated by other ribosomal proteins, e.g., L4, L17, and L20. It is important during the early stages of 50S assembly. It makes multiple contacts with different domains of the 23S rRNA in the assembled 50S subunit and ribosome.</text>
</comment>
<dbReference type="InterPro" id="IPR001063">
    <property type="entry name" value="Ribosomal_uL22"/>
</dbReference>
<reference evidence="12 13" key="1">
    <citation type="journal article" date="2016" name="Nat. Commun.">
        <title>Thousands of microbial genomes shed light on interconnected biogeochemical processes in an aquifer system.</title>
        <authorList>
            <person name="Anantharaman K."/>
            <person name="Brown C.T."/>
            <person name="Hug L.A."/>
            <person name="Sharon I."/>
            <person name="Castelle C.J."/>
            <person name="Probst A.J."/>
            <person name="Thomas B.C."/>
            <person name="Singh A."/>
            <person name="Wilkins M.J."/>
            <person name="Karaoz U."/>
            <person name="Brodie E.L."/>
            <person name="Williams K.H."/>
            <person name="Hubbard S.S."/>
            <person name="Banfield J.F."/>
        </authorList>
    </citation>
    <scope>NUCLEOTIDE SEQUENCE [LARGE SCALE GENOMIC DNA]</scope>
</reference>
<dbReference type="InterPro" id="IPR036394">
    <property type="entry name" value="Ribosomal_uL22_sf"/>
</dbReference>
<dbReference type="GO" id="GO:0022625">
    <property type="term" value="C:cytosolic large ribosomal subunit"/>
    <property type="evidence" value="ECO:0007669"/>
    <property type="project" value="TreeGrafter"/>
</dbReference>
<protein>
    <recommendedName>
        <fullName evidence="6 7">Large ribosomal subunit protein uL22</fullName>
    </recommendedName>
</protein>
<evidence type="ECO:0000256" key="8">
    <source>
        <dbReference type="RuleBase" id="RU004005"/>
    </source>
</evidence>
<evidence type="ECO:0000313" key="12">
    <source>
        <dbReference type="EMBL" id="OGN13938.1"/>
    </source>
</evidence>
<dbReference type="SUPFAM" id="SSF54843">
    <property type="entry name" value="Ribosomal protein L22"/>
    <property type="match status" value="1"/>
</dbReference>
<keyword evidence="3 7" id="KW-0694">RNA-binding</keyword>
<comment type="similarity">
    <text evidence="1 7 8">Belongs to the universal ribosomal protein uL22 family.</text>
</comment>
<keyword evidence="5 7" id="KW-0687">Ribonucleoprotein</keyword>
<sequence>MAEVKAQLNNLRLAPRKVRAVSNLIKGKNALDVLSQLEALIRRPSLPVAKLLKSAIANAENNYDMVRENLYVKSINVDEGVKLKRFKPKGFGRVSPIEKKTSRINLVLAEKVPGMKRIAKQAKKTEKTPAVEEKQQVRQTEKKSFGMAQDKPEVKTELGRKENVLKNLGKRIFRRKAV</sequence>
<evidence type="ECO:0000256" key="4">
    <source>
        <dbReference type="ARBA" id="ARBA00022980"/>
    </source>
</evidence>
<dbReference type="PANTHER" id="PTHR13501:SF8">
    <property type="entry name" value="LARGE RIBOSOMAL SUBUNIT PROTEIN UL22M"/>
    <property type="match status" value="1"/>
</dbReference>
<comment type="function">
    <text evidence="7">The globular domain of the protein is located near the polypeptide exit tunnel on the outside of the subunit, while an extended beta-hairpin is found that lines the wall of the exit tunnel in the center of the 70S ribosome.</text>
</comment>